<evidence type="ECO:0000256" key="5">
    <source>
        <dbReference type="ARBA" id="ARBA00023284"/>
    </source>
</evidence>
<evidence type="ECO:0000256" key="1">
    <source>
        <dbReference type="ARBA" id="ARBA00008987"/>
    </source>
</evidence>
<evidence type="ECO:0000256" key="2">
    <source>
        <dbReference type="ARBA" id="ARBA00022448"/>
    </source>
</evidence>
<dbReference type="SUPFAM" id="SSF48452">
    <property type="entry name" value="TPR-like"/>
    <property type="match status" value="1"/>
</dbReference>
<sequence>MLELNVGGMGGRDAPSDLIKDTSEATFMVDVIDASHEQPVIVDFWAPWCGPCKTLGPALEQGVKDAKGAVKMVKVDVDQNQQIAAQLQIQSIPTVYAFYKGKPVDAFQGALPGSQIKAFIDKLIAESGGEVDNGLADAVAAAEAMLDEGAAVDAAQTFAAILGEEPNNPAAYAGLVRAHLAMGELDKAAAMLDAMPAELVGLPEIDAVLAQIDLLQKAADTGPVAELQAAVEANPDDHQSRLDLALALHASGDGQAAVDQLLELFRRDREWKDGAAKTELFNIFDAMKPEDPIVLNGRRKLSSMIFA</sequence>
<dbReference type="RefSeq" id="WP_107845777.1">
    <property type="nucleotide sequence ID" value="NZ_QBKS01000001.1"/>
</dbReference>
<dbReference type="GO" id="GO:0015035">
    <property type="term" value="F:protein-disulfide reductase activity"/>
    <property type="evidence" value="ECO:0007669"/>
    <property type="project" value="UniProtKB-UniRule"/>
</dbReference>
<dbReference type="FunFam" id="3.40.30.10:FF:000001">
    <property type="entry name" value="Thioredoxin"/>
    <property type="match status" value="1"/>
</dbReference>
<dbReference type="PROSITE" id="PS00194">
    <property type="entry name" value="THIOREDOXIN_1"/>
    <property type="match status" value="1"/>
</dbReference>
<feature type="domain" description="Thioredoxin" evidence="7">
    <location>
        <begin position="8"/>
        <end position="125"/>
    </location>
</feature>
<gene>
    <name evidence="8" type="ORF">C8N43_2372</name>
</gene>
<proteinExistence type="inferred from homology"/>
<protein>
    <recommendedName>
        <fullName evidence="6">Thioredoxin</fullName>
    </recommendedName>
</protein>
<evidence type="ECO:0000313" key="9">
    <source>
        <dbReference type="Proteomes" id="UP000243978"/>
    </source>
</evidence>
<keyword evidence="9" id="KW-1185">Reference proteome</keyword>
<evidence type="ECO:0000259" key="7">
    <source>
        <dbReference type="PROSITE" id="PS51352"/>
    </source>
</evidence>
<organism evidence="8 9">
    <name type="scientific">Litoreibacter ponti</name>
    <dbReference type="NCBI Taxonomy" id="1510457"/>
    <lineage>
        <taxon>Bacteria</taxon>
        <taxon>Pseudomonadati</taxon>
        <taxon>Pseudomonadota</taxon>
        <taxon>Alphaproteobacteria</taxon>
        <taxon>Rhodobacterales</taxon>
        <taxon>Roseobacteraceae</taxon>
        <taxon>Litoreibacter</taxon>
    </lineage>
</organism>
<reference evidence="8 9" key="1">
    <citation type="submission" date="2018-04" db="EMBL/GenBank/DDBJ databases">
        <title>Genomic Encyclopedia of Archaeal and Bacterial Type Strains, Phase II (KMG-II): from individual species to whole genera.</title>
        <authorList>
            <person name="Goeker M."/>
        </authorList>
    </citation>
    <scope>NUCLEOTIDE SEQUENCE [LARGE SCALE GENOMIC DNA]</scope>
    <source>
        <strain evidence="8 9">DSM 100977</strain>
    </source>
</reference>
<keyword evidence="5" id="KW-0676">Redox-active center</keyword>
<dbReference type="PROSITE" id="PS51352">
    <property type="entry name" value="THIOREDOXIN_2"/>
    <property type="match status" value="1"/>
</dbReference>
<evidence type="ECO:0000256" key="4">
    <source>
        <dbReference type="ARBA" id="ARBA00023157"/>
    </source>
</evidence>
<dbReference type="InterPro" id="IPR011990">
    <property type="entry name" value="TPR-like_helical_dom_sf"/>
</dbReference>
<dbReference type="OrthoDB" id="9790390at2"/>
<keyword evidence="3" id="KW-0249">Electron transport</keyword>
<dbReference type="CDD" id="cd02947">
    <property type="entry name" value="TRX_family"/>
    <property type="match status" value="1"/>
</dbReference>
<dbReference type="InterPro" id="IPR017937">
    <property type="entry name" value="Thioredoxin_CS"/>
</dbReference>
<dbReference type="InterPro" id="IPR036249">
    <property type="entry name" value="Thioredoxin-like_sf"/>
</dbReference>
<dbReference type="InterPro" id="IPR013766">
    <property type="entry name" value="Thioredoxin_domain"/>
</dbReference>
<dbReference type="PRINTS" id="PR00421">
    <property type="entry name" value="THIOREDOXIN"/>
</dbReference>
<accession>A0A2T6BNQ7</accession>
<dbReference type="SUPFAM" id="SSF52833">
    <property type="entry name" value="Thioredoxin-like"/>
    <property type="match status" value="1"/>
</dbReference>
<dbReference type="Pfam" id="PF14559">
    <property type="entry name" value="TPR_19"/>
    <property type="match status" value="1"/>
</dbReference>
<keyword evidence="2" id="KW-0813">Transport</keyword>
<dbReference type="EMBL" id="QBKS01000001">
    <property type="protein sequence ID" value="PTX57701.1"/>
    <property type="molecule type" value="Genomic_DNA"/>
</dbReference>
<dbReference type="GO" id="GO:0045454">
    <property type="term" value="P:cell redox homeostasis"/>
    <property type="evidence" value="ECO:0007669"/>
    <property type="project" value="TreeGrafter"/>
</dbReference>
<dbReference type="Proteomes" id="UP000243978">
    <property type="component" value="Unassembled WGS sequence"/>
</dbReference>
<dbReference type="NCBIfam" id="TIGR01068">
    <property type="entry name" value="thioredoxin"/>
    <property type="match status" value="1"/>
</dbReference>
<keyword evidence="4" id="KW-1015">Disulfide bond</keyword>
<evidence type="ECO:0000256" key="3">
    <source>
        <dbReference type="ARBA" id="ARBA00022982"/>
    </source>
</evidence>
<evidence type="ECO:0000313" key="8">
    <source>
        <dbReference type="EMBL" id="PTX57701.1"/>
    </source>
</evidence>
<dbReference type="Gene3D" id="1.25.40.10">
    <property type="entry name" value="Tetratricopeptide repeat domain"/>
    <property type="match status" value="2"/>
</dbReference>
<dbReference type="GO" id="GO:0005829">
    <property type="term" value="C:cytosol"/>
    <property type="evidence" value="ECO:0007669"/>
    <property type="project" value="TreeGrafter"/>
</dbReference>
<evidence type="ECO:0000256" key="6">
    <source>
        <dbReference type="NCBIfam" id="TIGR01068"/>
    </source>
</evidence>
<dbReference type="Pfam" id="PF00085">
    <property type="entry name" value="Thioredoxin"/>
    <property type="match status" value="1"/>
</dbReference>
<comment type="caution">
    <text evidence="8">The sequence shown here is derived from an EMBL/GenBank/DDBJ whole genome shotgun (WGS) entry which is preliminary data.</text>
</comment>
<dbReference type="InterPro" id="IPR005746">
    <property type="entry name" value="Thioredoxin"/>
</dbReference>
<comment type="similarity">
    <text evidence="1">Belongs to the thioredoxin family.</text>
</comment>
<name>A0A2T6BNQ7_9RHOB</name>
<dbReference type="Pfam" id="PF14561">
    <property type="entry name" value="TPR_20"/>
    <property type="match status" value="1"/>
</dbReference>
<dbReference type="Gene3D" id="3.40.30.10">
    <property type="entry name" value="Glutaredoxin"/>
    <property type="match status" value="1"/>
</dbReference>
<dbReference type="PANTHER" id="PTHR45663:SF11">
    <property type="entry name" value="GEO12009P1"/>
    <property type="match status" value="1"/>
</dbReference>
<dbReference type="AlphaFoldDB" id="A0A2T6BNQ7"/>
<dbReference type="PANTHER" id="PTHR45663">
    <property type="entry name" value="GEO12009P1"/>
    <property type="match status" value="1"/>
</dbReference>
<dbReference type="GO" id="GO:0006950">
    <property type="term" value="P:response to stress"/>
    <property type="evidence" value="ECO:0007669"/>
    <property type="project" value="UniProtKB-ARBA"/>
</dbReference>